<dbReference type="EMBL" id="WKMW01000016">
    <property type="protein sequence ID" value="MRY85713.1"/>
    <property type="molecule type" value="Genomic_DNA"/>
</dbReference>
<dbReference type="RefSeq" id="WP_008778927.1">
    <property type="nucleotide sequence ID" value="NZ_CP103148.1"/>
</dbReference>
<dbReference type="InterPro" id="IPR032318">
    <property type="entry name" value="DUF4848"/>
</dbReference>
<evidence type="ECO:0000313" key="3">
    <source>
        <dbReference type="EMBL" id="MRY85713.1"/>
    </source>
</evidence>
<accession>A0A174X710</accession>
<organism evidence="1 6">
    <name type="scientific">Parabacteroides distasonis</name>
    <dbReference type="NCBI Taxonomy" id="823"/>
    <lineage>
        <taxon>Bacteria</taxon>
        <taxon>Pseudomonadati</taxon>
        <taxon>Bacteroidota</taxon>
        <taxon>Bacteroidia</taxon>
        <taxon>Bacteroidales</taxon>
        <taxon>Tannerellaceae</taxon>
        <taxon>Parabacteroides</taxon>
    </lineage>
</organism>
<evidence type="ECO:0000313" key="4">
    <source>
        <dbReference type="EMBL" id="MRZ07826.1"/>
    </source>
</evidence>
<sequence length="348" mass="39398">MDKKTVLLASACTLLMISCSNDSELINVAETTGLQTKAFVGEADFQIVDYAGDKCIQFKNDSVFNAMLWEMNDMSEEEINNIFSGVGFVSQWQLMQEADQEQELIVDNYEKDLSQPWPAHQIKEFKQKYDDVFMFEPYDSTDFIAHYKLKGSTYSPFVNRQGLFLIGDSVVHASVYESLEEYFGPGISLYGDDMSTSEATSTNKAEVKYTKSDGTFVKVRAMPALEDGTMWIAGKEYKKVKCELLSQRKKVLWKRHHASVHFRYQLKGSGLGFGAPAPQGGYFISHDNQVILNIVDPYGKETYNLGVFGKNDRYGNGVPMWSLSGRMEIWSDEIPESKRGTSKVDFQI</sequence>
<name>A0A174X710_PARDI</name>
<dbReference type="Proteomes" id="UP000095332">
    <property type="component" value="Unassembled WGS sequence"/>
</dbReference>
<dbReference type="EMBL" id="WKMX01000016">
    <property type="protein sequence ID" value="MRZ07826.1"/>
    <property type="molecule type" value="Genomic_DNA"/>
</dbReference>
<evidence type="ECO:0000313" key="6">
    <source>
        <dbReference type="Proteomes" id="UP000095332"/>
    </source>
</evidence>
<dbReference type="Proteomes" id="UP000471216">
    <property type="component" value="Unassembled WGS sequence"/>
</dbReference>
<dbReference type="Proteomes" id="UP000450599">
    <property type="component" value="Unassembled WGS sequence"/>
</dbReference>
<evidence type="ECO:0000313" key="1">
    <source>
        <dbReference type="EMBL" id="CUQ55222.1"/>
    </source>
</evidence>
<evidence type="ECO:0000313" key="7">
    <source>
        <dbReference type="Proteomes" id="UP000284660"/>
    </source>
</evidence>
<reference evidence="1 6" key="1">
    <citation type="submission" date="2015-09" db="EMBL/GenBank/DDBJ databases">
        <authorList>
            <consortium name="Pathogen Informatics"/>
        </authorList>
    </citation>
    <scope>NUCLEOTIDE SEQUENCE [LARGE SCALE GENOMIC DNA]</scope>
    <source>
        <strain evidence="1 6">2789STDY5834948</strain>
    </source>
</reference>
<dbReference type="CDD" id="cd14446">
    <property type="entry name" value="bt3222_like"/>
    <property type="match status" value="1"/>
</dbReference>
<dbReference type="Proteomes" id="UP000284660">
    <property type="component" value="Unassembled WGS sequence"/>
</dbReference>
<evidence type="ECO:0000313" key="2">
    <source>
        <dbReference type="EMBL" id="MDB9137365.1"/>
    </source>
</evidence>
<dbReference type="Pfam" id="PF16140">
    <property type="entry name" value="DUF4848"/>
    <property type="match status" value="1"/>
</dbReference>
<protein>
    <submittedName>
        <fullName evidence="2">DUF4848 domain-containing protein</fullName>
    </submittedName>
</protein>
<reference evidence="5 7" key="2">
    <citation type="submission" date="2018-08" db="EMBL/GenBank/DDBJ databases">
        <title>A genome reference for cultivated species of the human gut microbiota.</title>
        <authorList>
            <person name="Zou Y."/>
            <person name="Xue W."/>
            <person name="Luo G."/>
        </authorList>
    </citation>
    <scope>NUCLEOTIDE SEQUENCE [LARGE SCALE GENOMIC DNA]</scope>
    <source>
        <strain evidence="5 7">AM30-4</strain>
    </source>
</reference>
<reference evidence="8 9" key="3">
    <citation type="journal article" date="2019" name="Nat. Med.">
        <title>A library of human gut bacterial isolates paired with longitudinal multiomics data enables mechanistic microbiome research.</title>
        <authorList>
            <person name="Poyet M."/>
            <person name="Groussin M."/>
            <person name="Gibbons S.M."/>
            <person name="Avila-Pacheco J."/>
            <person name="Jiang X."/>
            <person name="Kearney S.M."/>
            <person name="Perrotta A.R."/>
            <person name="Berdy B."/>
            <person name="Zhao S."/>
            <person name="Lieberman T.D."/>
            <person name="Swanson P.K."/>
            <person name="Smith M."/>
            <person name="Roesemann S."/>
            <person name="Alexander J.E."/>
            <person name="Rich S.A."/>
            <person name="Livny J."/>
            <person name="Vlamakis H."/>
            <person name="Clish C."/>
            <person name="Bullock K."/>
            <person name="Deik A."/>
            <person name="Scott J."/>
            <person name="Pierce K.A."/>
            <person name="Xavier R.J."/>
            <person name="Alm E.J."/>
        </authorList>
    </citation>
    <scope>NUCLEOTIDE SEQUENCE [LARGE SCALE GENOMIC DNA]</scope>
    <source>
        <strain evidence="4 9">BIOML-A10</strain>
        <strain evidence="3 8">BIOML-A11</strain>
    </source>
</reference>
<evidence type="ECO:0000313" key="5">
    <source>
        <dbReference type="EMBL" id="RHD72002.1"/>
    </source>
</evidence>
<proteinExistence type="predicted"/>
<dbReference type="EMBL" id="CZBM01000025">
    <property type="protein sequence ID" value="CUQ55222.1"/>
    <property type="molecule type" value="Genomic_DNA"/>
</dbReference>
<dbReference type="AlphaFoldDB" id="A0A174X710"/>
<dbReference type="PROSITE" id="PS51257">
    <property type="entry name" value="PROKAR_LIPOPROTEIN"/>
    <property type="match status" value="1"/>
</dbReference>
<reference evidence="2" key="4">
    <citation type="submission" date="2023-01" db="EMBL/GenBank/DDBJ databases">
        <title>Human gut microbiome strain richness.</title>
        <authorList>
            <person name="Chen-Liaw A."/>
        </authorList>
    </citation>
    <scope>NUCLEOTIDE SEQUENCE</scope>
    <source>
        <strain evidence="2">D35st1_E5_D35t1_190705</strain>
    </source>
</reference>
<dbReference type="EMBL" id="QSJN01000013">
    <property type="protein sequence ID" value="RHD72002.1"/>
    <property type="molecule type" value="Genomic_DNA"/>
</dbReference>
<gene>
    <name evidence="5" type="ORF">DW782_17670</name>
    <name evidence="1" type="ORF">ERS852560_04122</name>
    <name evidence="4" type="ORF">GKD54_16760</name>
    <name evidence="3" type="ORF">GKD58_15860</name>
    <name evidence="2" type="ORF">PN612_02440</name>
</gene>
<evidence type="ECO:0000313" key="8">
    <source>
        <dbReference type="Proteomes" id="UP000450599"/>
    </source>
</evidence>
<dbReference type="EMBL" id="JAQMPX010000016">
    <property type="protein sequence ID" value="MDB9137365.1"/>
    <property type="molecule type" value="Genomic_DNA"/>
</dbReference>
<evidence type="ECO:0000313" key="9">
    <source>
        <dbReference type="Proteomes" id="UP000471216"/>
    </source>
</evidence>
<dbReference type="Gene3D" id="2.60.40.3900">
    <property type="match status" value="1"/>
</dbReference>
<dbReference type="Proteomes" id="UP001211522">
    <property type="component" value="Unassembled WGS sequence"/>
</dbReference>